<feature type="compositionally biased region" description="Polar residues" evidence="6">
    <location>
        <begin position="508"/>
        <end position="518"/>
    </location>
</feature>
<evidence type="ECO:0000256" key="1">
    <source>
        <dbReference type="ARBA" id="ARBA00022723"/>
    </source>
</evidence>
<evidence type="ECO:0000259" key="10">
    <source>
        <dbReference type="PROSITE" id="PS51293"/>
    </source>
</evidence>
<dbReference type="InterPro" id="IPR001025">
    <property type="entry name" value="BAH_dom"/>
</dbReference>
<keyword evidence="3" id="KW-0862">Zinc</keyword>
<name>A0A8H7WKV6_9HELO</name>
<evidence type="ECO:0000256" key="2">
    <source>
        <dbReference type="ARBA" id="ARBA00022771"/>
    </source>
</evidence>
<feature type="compositionally biased region" description="Acidic residues" evidence="6">
    <location>
        <begin position="484"/>
        <end position="497"/>
    </location>
</feature>
<dbReference type="GO" id="GO:0004842">
    <property type="term" value="F:ubiquitin-protein transferase activity"/>
    <property type="evidence" value="ECO:0007669"/>
    <property type="project" value="TreeGrafter"/>
</dbReference>
<dbReference type="Gene3D" id="2.30.30.490">
    <property type="match status" value="1"/>
</dbReference>
<reference evidence="12" key="1">
    <citation type="submission" date="2021-02" db="EMBL/GenBank/DDBJ databases">
        <title>Genome sequence Cadophora malorum strain M34.</title>
        <authorList>
            <person name="Stefanovic E."/>
            <person name="Vu D."/>
            <person name="Scully C."/>
            <person name="Dijksterhuis J."/>
            <person name="Roader J."/>
            <person name="Houbraken J."/>
        </authorList>
    </citation>
    <scope>NUCLEOTIDE SEQUENCE</scope>
    <source>
        <strain evidence="12">M34</strain>
    </source>
</reference>
<dbReference type="InterPro" id="IPR043151">
    <property type="entry name" value="BAH_sf"/>
</dbReference>
<feature type="region of interest" description="Disordered" evidence="6">
    <location>
        <begin position="850"/>
        <end position="875"/>
    </location>
</feature>
<gene>
    <name evidence="12" type="ORF">IFR04_000222</name>
</gene>
<dbReference type="GO" id="GO:0008270">
    <property type="term" value="F:zinc ion binding"/>
    <property type="evidence" value="ECO:0007669"/>
    <property type="project" value="UniProtKB-KW"/>
</dbReference>
<proteinExistence type="predicted"/>
<dbReference type="GO" id="GO:0048189">
    <property type="term" value="C:Lid2 complex"/>
    <property type="evidence" value="ECO:0007669"/>
    <property type="project" value="TreeGrafter"/>
</dbReference>
<dbReference type="SMART" id="SM00439">
    <property type="entry name" value="BAH"/>
    <property type="match status" value="1"/>
</dbReference>
<dbReference type="EMBL" id="JAFJYH010000001">
    <property type="protein sequence ID" value="KAG4426791.1"/>
    <property type="molecule type" value="Genomic_DNA"/>
</dbReference>
<dbReference type="InterPro" id="IPR009057">
    <property type="entry name" value="Homeodomain-like_sf"/>
</dbReference>
<dbReference type="InterPro" id="IPR029617">
    <property type="entry name" value="Snt2"/>
</dbReference>
<keyword evidence="13" id="KW-1185">Reference proteome</keyword>
<feature type="region of interest" description="Disordered" evidence="6">
    <location>
        <begin position="1100"/>
        <end position="1142"/>
    </location>
</feature>
<dbReference type="InterPro" id="IPR001965">
    <property type="entry name" value="Znf_PHD"/>
</dbReference>
<keyword evidence="4" id="KW-0539">Nucleus</keyword>
<dbReference type="InterPro" id="IPR011011">
    <property type="entry name" value="Znf_FYVE_PHD"/>
</dbReference>
<feature type="compositionally biased region" description="Low complexity" evidence="6">
    <location>
        <begin position="1320"/>
        <end position="1339"/>
    </location>
</feature>
<dbReference type="GO" id="GO:0003682">
    <property type="term" value="F:chromatin binding"/>
    <property type="evidence" value="ECO:0007669"/>
    <property type="project" value="InterPro"/>
</dbReference>
<dbReference type="GO" id="GO:0036205">
    <property type="term" value="P:histone catabolic process"/>
    <property type="evidence" value="ECO:0007669"/>
    <property type="project" value="TreeGrafter"/>
</dbReference>
<dbReference type="PANTHER" id="PTHR47672:SF1">
    <property type="entry name" value="E3 UBIQUITIN-PROTEIN LIGASE SNT2"/>
    <property type="match status" value="1"/>
</dbReference>
<dbReference type="Proteomes" id="UP000664132">
    <property type="component" value="Unassembled WGS sequence"/>
</dbReference>
<feature type="compositionally biased region" description="Pro residues" evidence="6">
    <location>
        <begin position="1611"/>
        <end position="1625"/>
    </location>
</feature>
<feature type="compositionally biased region" description="Polar residues" evidence="6">
    <location>
        <begin position="1537"/>
        <end position="1561"/>
    </location>
</feature>
<evidence type="ECO:0000259" key="11">
    <source>
        <dbReference type="PROSITE" id="PS51805"/>
    </source>
</evidence>
<feature type="region of interest" description="Disordered" evidence="6">
    <location>
        <begin position="945"/>
        <end position="991"/>
    </location>
</feature>
<accession>A0A8H7WKV6</accession>
<dbReference type="PANTHER" id="PTHR47672">
    <property type="entry name" value="E3 UBIQUITIN-PROTEIN LIGASE SNT2"/>
    <property type="match status" value="1"/>
</dbReference>
<evidence type="ECO:0000256" key="6">
    <source>
        <dbReference type="SAM" id="MobiDB-lite"/>
    </source>
</evidence>
<feature type="compositionally biased region" description="Polar residues" evidence="6">
    <location>
        <begin position="142"/>
        <end position="170"/>
    </location>
</feature>
<dbReference type="PROSITE" id="PS50016">
    <property type="entry name" value="ZF_PHD_2"/>
    <property type="match status" value="2"/>
</dbReference>
<feature type="compositionally biased region" description="Polar residues" evidence="6">
    <location>
        <begin position="179"/>
        <end position="191"/>
    </location>
</feature>
<dbReference type="Pfam" id="PF13832">
    <property type="entry name" value="zf-HC5HC2H_2"/>
    <property type="match status" value="1"/>
</dbReference>
<dbReference type="Gene3D" id="1.10.10.60">
    <property type="entry name" value="Homeodomain-like"/>
    <property type="match status" value="1"/>
</dbReference>
<evidence type="ECO:0000259" key="7">
    <source>
        <dbReference type="PROSITE" id="PS50016"/>
    </source>
</evidence>
<feature type="region of interest" description="Disordered" evidence="6">
    <location>
        <begin position="1458"/>
        <end position="1694"/>
    </location>
</feature>
<dbReference type="FunFam" id="3.30.40.10:FF:000899">
    <property type="entry name" value="PHD finger and BAH domain-containing protein"/>
    <property type="match status" value="1"/>
</dbReference>
<feature type="domain" description="SANT" evidence="10">
    <location>
        <begin position="742"/>
        <end position="787"/>
    </location>
</feature>
<feature type="compositionally biased region" description="Low complexity" evidence="6">
    <location>
        <begin position="200"/>
        <end position="215"/>
    </location>
</feature>
<comment type="caution">
    <text evidence="12">The sequence shown here is derived from an EMBL/GenBank/DDBJ whole genome shotgun (WGS) entry which is preliminary data.</text>
</comment>
<evidence type="ECO:0000259" key="8">
    <source>
        <dbReference type="PROSITE" id="PS51038"/>
    </source>
</evidence>
<feature type="compositionally biased region" description="Polar residues" evidence="6">
    <location>
        <begin position="8"/>
        <end position="42"/>
    </location>
</feature>
<feature type="compositionally biased region" description="Pro residues" evidence="6">
    <location>
        <begin position="1486"/>
        <end position="1516"/>
    </location>
</feature>
<evidence type="ECO:0000313" key="12">
    <source>
        <dbReference type="EMBL" id="KAG4426791.1"/>
    </source>
</evidence>
<dbReference type="OrthoDB" id="336088at2759"/>
<dbReference type="FunFam" id="3.30.40.10:FF:000486">
    <property type="entry name" value="PHD finger and BAH domain (Snt2)"/>
    <property type="match status" value="1"/>
</dbReference>
<dbReference type="Pfam" id="PF00628">
    <property type="entry name" value="PHD"/>
    <property type="match status" value="1"/>
</dbReference>
<evidence type="ECO:0000313" key="13">
    <source>
        <dbReference type="Proteomes" id="UP000664132"/>
    </source>
</evidence>
<dbReference type="PROSITE" id="PS51805">
    <property type="entry name" value="EPHD"/>
    <property type="match status" value="1"/>
</dbReference>
<evidence type="ECO:0008006" key="14">
    <source>
        <dbReference type="Google" id="ProtNLM"/>
    </source>
</evidence>
<keyword evidence="2 5" id="KW-0863">Zinc-finger</keyword>
<feature type="domain" description="ELM2" evidence="9">
    <location>
        <begin position="560"/>
        <end position="732"/>
    </location>
</feature>
<dbReference type="PROSITE" id="PS51293">
    <property type="entry name" value="SANT"/>
    <property type="match status" value="1"/>
</dbReference>
<feature type="region of interest" description="Disordered" evidence="6">
    <location>
        <begin position="1"/>
        <end position="219"/>
    </location>
</feature>
<dbReference type="SMART" id="SM00249">
    <property type="entry name" value="PHD"/>
    <property type="match status" value="3"/>
</dbReference>
<feature type="domain" description="PHD-type" evidence="11">
    <location>
        <begin position="1127"/>
        <end position="1257"/>
    </location>
</feature>
<evidence type="ECO:0000259" key="9">
    <source>
        <dbReference type="PROSITE" id="PS51156"/>
    </source>
</evidence>
<feature type="domain" description="BAH" evidence="8">
    <location>
        <begin position="261"/>
        <end position="379"/>
    </location>
</feature>
<organism evidence="12 13">
    <name type="scientific">Cadophora malorum</name>
    <dbReference type="NCBI Taxonomy" id="108018"/>
    <lineage>
        <taxon>Eukaryota</taxon>
        <taxon>Fungi</taxon>
        <taxon>Dikarya</taxon>
        <taxon>Ascomycota</taxon>
        <taxon>Pezizomycotina</taxon>
        <taxon>Leotiomycetes</taxon>
        <taxon>Helotiales</taxon>
        <taxon>Ploettnerulaceae</taxon>
        <taxon>Cadophora</taxon>
    </lineage>
</organism>
<dbReference type="SUPFAM" id="SSF46689">
    <property type="entry name" value="Homeodomain-like"/>
    <property type="match status" value="1"/>
</dbReference>
<dbReference type="InterPro" id="IPR017884">
    <property type="entry name" value="SANT_dom"/>
</dbReference>
<feature type="compositionally biased region" description="Basic and acidic residues" evidence="6">
    <location>
        <begin position="1103"/>
        <end position="1132"/>
    </location>
</feature>
<feature type="domain" description="PHD-type" evidence="7">
    <location>
        <begin position="416"/>
        <end position="468"/>
    </location>
</feature>
<feature type="compositionally biased region" description="Polar residues" evidence="6">
    <location>
        <begin position="58"/>
        <end position="73"/>
    </location>
</feature>
<keyword evidence="1" id="KW-0479">Metal-binding</keyword>
<dbReference type="InterPro" id="IPR019787">
    <property type="entry name" value="Znf_PHD-finger"/>
</dbReference>
<dbReference type="CDD" id="cd15497">
    <property type="entry name" value="PHD1_Snt2p_like"/>
    <property type="match status" value="1"/>
</dbReference>
<evidence type="ECO:0000256" key="3">
    <source>
        <dbReference type="ARBA" id="ARBA00022833"/>
    </source>
</evidence>
<sequence>MAKDGSRRSSVAVSTHASSPHENNDDSLVQESKQTGEANTDVPQPAASKTDTDKASAANGTQSRAAESQPMTASNSNSSNPSTKDAASSGTGPAIPYGTRSRNRTGNSRPNYAEDKELDAEFEVSPPVKENTGRKAARGMDSVSTVEAGQTQSATKTSNGTVPDNAPTIQNHHKDPIPGTSTFSANPTANGGHSKKRKAATQVPPQQAQLQVPVQNTPQTVTRRSSIAVYTGNYLEDSNMLSFENCGGRLKNNKLVADDGTVLEVNDHAYLVCEPPGEPYYLGRIMEFLHVNNDAAQPIDALRLNWYYRAKDIGRKVNDTRQVFASMHSDVSPLTALRGKCQIKHKSEVGKLDELRKSKDSFWYEKLYDRYIHRYYDVIPTSQVINVPAEVKKVLDERWKFIVVEPGRGKELTSAVKSCKRCSKYCASNDSVDCAVCHNTYHMSCVNPPLLKKPSRGFAWACGPCSKAQEKKLEARNTPNVNDPTEEDENVDDDDEVHEAVGDAPDTGRTSPTSSEVNVSFHPGTAEQIHQASLWLFRYLGIHCKVEDALDYDDRIYPRASSRLGPRHQANVPIWPGRPVEYVKPAEIKRKYVKGGGHKKDTKLHKDTLSALEAEKIAREKRPKWVMDEPPGYVHRGEDYEDGDPNSTSTLLYKLPEAIQVPGRTVTGLDPEGRPIPAREQMIFDYMGRAAQLARPLGLPELSTNLLDVALHTLHLNGYDVEKALHVLSQTDRRAFKEPDLSPQELKKFEDGVTKFGSEWHSLKKHVKTVSAANIVRFYYTWKKTERGKHVWGNYSGRKGKKEAKRAEATAGKLQDDVADENDDSAFDNDKARERKRSFQCKFCTTRESRQWRRAPNTPAGTMISDNLAGGKSSGKDKGNQFMVALCRRCAELWRRYGIQWEDIDEVKKASQAGGRAWKRKIDEELLKELAAANEVTNEAVNVTPAAPLSTNGTPAPALSSSTVGPEPPRKKLKGAPERDSIDPGPDMAVAPAPRKKLVAEKPAGPPPPPEPPKAKILPCAICGQMDPLGDQHLSCKECRMTVHRNCYGVVGESRSPSKWICDMCSNDKNPQVSIQYKCTLCPIEYTEYDFVEPPKITHKKRTEKERERERIEREANQKAADYFRKKQEEQNKPVNPREPLKRTANNNWVHVTCAVFTPEVKFGNAKALEPSEGIPSIPTARYDETCKVCKKNKGACVSCQCCKTPVHVECAHQAGYLLGFDISPIKQGRRDQPNIAVNIGQNFGAMTAGIWCKDHVPTKIVHHMQDIADQSTGINALQLYVQNFKQADLTLTGTVRKATLVNQSTKVLNPQAPTVQAPNRRGSTTTGTNGNVSTGRGSVSNVKTEDLHGDLSSHAKGSPRKICVTCDVDVSPKWWPFPPDPPKQTTEPVIDVSMSVDSEQAPAKEVPLTNGHAANGLSEDTGGSNVALAAAALHRNPSKLVALPTEFQCHQCHWKKIRKEPTPPPPAPAAPRDSSRPPLDLVQPPQIPTPEPELIQPPPAPFVWPPPPPSYPANPPSYNWPRRSPGPQAVPLVNHMNGSHSPRRNSGSMQSHGGQPQMRQSMHGVPHSPRQNGHMPQGPNGYHPPSPHRSMGSPALHLHNGAYPSYASTRPPPQHLTNGGPPPRAPEHPFSHSHAPMHSRQSYGQPHGSPPMLRDSHPQGREPMNPPNGNARPNDGRVNGGASASPSLRNLLS</sequence>
<feature type="compositionally biased region" description="Acidic residues" evidence="6">
    <location>
        <begin position="817"/>
        <end position="827"/>
    </location>
</feature>
<dbReference type="InterPro" id="IPR013083">
    <property type="entry name" value="Znf_RING/FYVE/PHD"/>
</dbReference>
<dbReference type="Pfam" id="PF01426">
    <property type="entry name" value="BAH"/>
    <property type="match status" value="1"/>
</dbReference>
<dbReference type="CDD" id="cd15489">
    <property type="entry name" value="PHD_SF"/>
    <property type="match status" value="1"/>
</dbReference>
<dbReference type="SUPFAM" id="SSF57903">
    <property type="entry name" value="FYVE/PHD zinc finger"/>
    <property type="match status" value="2"/>
</dbReference>
<feature type="region of interest" description="Disordered" evidence="6">
    <location>
        <begin position="473"/>
        <end position="518"/>
    </location>
</feature>
<feature type="region of interest" description="Disordered" evidence="6">
    <location>
        <begin position="795"/>
        <end position="831"/>
    </location>
</feature>
<feature type="region of interest" description="Disordered" evidence="6">
    <location>
        <begin position="1311"/>
        <end position="1343"/>
    </location>
</feature>
<dbReference type="FunFam" id="2.30.30.490:FF:000018">
    <property type="entry name" value="Lid2 complex component snt2"/>
    <property type="match status" value="1"/>
</dbReference>
<protein>
    <recommendedName>
        <fullName evidence="14">BAH-domain-containing protein</fullName>
    </recommendedName>
</protein>
<dbReference type="InterPro" id="IPR000949">
    <property type="entry name" value="ELM2_dom"/>
</dbReference>
<feature type="compositionally biased region" description="Polar residues" evidence="6">
    <location>
        <begin position="1683"/>
        <end position="1694"/>
    </location>
</feature>
<dbReference type="PROSITE" id="PS51156">
    <property type="entry name" value="ELM2"/>
    <property type="match status" value="1"/>
</dbReference>
<dbReference type="Pfam" id="PF13831">
    <property type="entry name" value="PHD_2"/>
    <property type="match status" value="1"/>
</dbReference>
<feature type="domain" description="PHD-type" evidence="7">
    <location>
        <begin position="1017"/>
        <end position="1068"/>
    </location>
</feature>
<evidence type="ECO:0000256" key="5">
    <source>
        <dbReference type="PROSITE-ProRule" id="PRU00146"/>
    </source>
</evidence>
<dbReference type="InterPro" id="IPR034732">
    <property type="entry name" value="EPHD"/>
</dbReference>
<dbReference type="Gene3D" id="3.30.40.10">
    <property type="entry name" value="Zinc/RING finger domain, C3HC4 (zinc finger)"/>
    <property type="match status" value="2"/>
</dbReference>
<dbReference type="PROSITE" id="PS51038">
    <property type="entry name" value="BAH"/>
    <property type="match status" value="1"/>
</dbReference>
<evidence type="ECO:0000256" key="4">
    <source>
        <dbReference type="ARBA" id="ARBA00023242"/>
    </source>
</evidence>
<feature type="compositionally biased region" description="Polar residues" evidence="6">
    <location>
        <begin position="949"/>
        <end position="964"/>
    </location>
</feature>